<dbReference type="InterPro" id="IPR048760">
    <property type="entry name" value="VP0354-like_sensor_dom"/>
</dbReference>
<evidence type="ECO:0000259" key="13">
    <source>
        <dbReference type="PROSITE" id="PS50887"/>
    </source>
</evidence>
<dbReference type="SUPFAM" id="SSF55073">
    <property type="entry name" value="Nucleotide cyclase"/>
    <property type="match status" value="1"/>
</dbReference>
<dbReference type="CDD" id="cd00130">
    <property type="entry name" value="PAS"/>
    <property type="match status" value="1"/>
</dbReference>
<dbReference type="Gene3D" id="3.30.70.270">
    <property type="match status" value="1"/>
</dbReference>
<dbReference type="SMART" id="SM00052">
    <property type="entry name" value="EAL"/>
    <property type="match status" value="1"/>
</dbReference>
<keyword evidence="6" id="KW-0067">ATP-binding</keyword>
<keyword evidence="4" id="KW-0547">Nucleotide-binding</keyword>
<evidence type="ECO:0000259" key="12">
    <source>
        <dbReference type="PROSITE" id="PS50885"/>
    </source>
</evidence>
<evidence type="ECO:0000256" key="7">
    <source>
        <dbReference type="ARBA" id="ARBA00023012"/>
    </source>
</evidence>
<dbReference type="SUPFAM" id="SSF103190">
    <property type="entry name" value="Sensory domain-like"/>
    <property type="match status" value="1"/>
</dbReference>
<dbReference type="PROSITE" id="PS50887">
    <property type="entry name" value="GGDEF"/>
    <property type="match status" value="1"/>
</dbReference>
<sequence length="1080" mass="120410">MRLSVGIKLGFWLALFGGCSIGLFGYYIFVRSQDLLIQSSRDKLLTASQVFAHGFSDALADIAADVTFLQTLPLSAQIIEHRSGPSSDQAKQQLAQVFASLLASHPEYAQIRLIDAANHGKELVRTDRDLDGIKIVGDRHLQEKNHFPYVFETLRQATGQIYVSEINLNQELGTHLGFGKPTVRVASKIHSQAQDKQGIVVINVNLDELFRQMRSDLPANINALLTNLNGDYLIHPDPAKTFAFERGRRFLIQDEIPASRVVLDGENQQTTTLTNSLPGGRALAAFTRVPLGTAGAQRTVMLGLFTPMESVLAESRALGYNIIQVTALFSILAVLISLILARILATPLKQMTQTVSRFELGKPLPELPSRRNDEIGDLAGSFSTLIDNLNQQVAALHASEAKLRTILDNIPLGIWLIGLDGQSRFLNKTFRDALGIADETFFSAPEFAGLLKLGTSLVAAPDTAPEPEILTYADGGKHVLEIKKVLLADRAGTESALIGIAIDITEQRRAEQILRSSEEKLRTMFEMSPLGMAQNSMDGRYIEANKALLDMVGYSLEELNRIDYWALTPPEYKAREMQQLKALAETGKYGPYEKEYQHRDGHKIPIRLNGVLIDGSDGRQYIWSIVEDITQQKQSAQLIWEQAYFDPLTGLPNRRMFHDRLTQLLKKAHRKQLPLALLFLDLDRFKEVNDTLGHAMGDLLLNDAAQRLRSCVRESDTVARLGGDEFTLILDELEDVSGIERIIRDILAKMAEPFQLRDHQAYVSASIGVTFYPQDGDNEDILIKNADQAMYAAKQQGRNRYSFFSASMREAAMLKMQTAVDLRKALAERQFELYYQPIVNLSSGLFQKAEALLRWNHPDNPSLFSPNNFISVAEDIGIIGEIGDWVFKQATRQVAQWRERYQTPLQISINKSPLQFFKGGRQHPLWLQHLRDLGLPGDCVAIEITEGLLLEASPEVSETLAMFHRSGMQVSLDDFGTGYSALAYLKKFNIDYLKIDRSFVSHLAPNSNDMALCEAIIAMAHKLGMKVIAEGIETAGQRDLLLAAGCDYGQGYLFAKPLPAAEFEQLLGQREQADTPDRTP</sequence>
<evidence type="ECO:0000256" key="1">
    <source>
        <dbReference type="ARBA" id="ARBA00004370"/>
    </source>
</evidence>
<dbReference type="CDD" id="cd01948">
    <property type="entry name" value="EAL"/>
    <property type="match status" value="1"/>
</dbReference>
<dbReference type="PROSITE" id="PS50883">
    <property type="entry name" value="EAL"/>
    <property type="match status" value="1"/>
</dbReference>
<gene>
    <name evidence="14" type="ORF">NP590_18005</name>
</gene>
<dbReference type="InterPro" id="IPR043128">
    <property type="entry name" value="Rev_trsase/Diguanyl_cyclase"/>
</dbReference>
<keyword evidence="7" id="KW-0902">Two-component regulatory system</keyword>
<dbReference type="InterPro" id="IPR035965">
    <property type="entry name" value="PAS-like_dom_sf"/>
</dbReference>
<dbReference type="PROSITE" id="PS51257">
    <property type="entry name" value="PROKAR_LIPOPROTEIN"/>
    <property type="match status" value="1"/>
</dbReference>
<evidence type="ECO:0000313" key="14">
    <source>
        <dbReference type="EMBL" id="MCQ8106008.1"/>
    </source>
</evidence>
<evidence type="ECO:0000313" key="15">
    <source>
        <dbReference type="Proteomes" id="UP001524499"/>
    </source>
</evidence>
<dbReference type="InterPro" id="IPR001633">
    <property type="entry name" value="EAL_dom"/>
</dbReference>
<evidence type="ECO:0000256" key="5">
    <source>
        <dbReference type="ARBA" id="ARBA00022777"/>
    </source>
</evidence>
<accession>A0ABT1TLB8</accession>
<keyword evidence="2" id="KW-0597">Phosphoprotein</keyword>
<dbReference type="PROSITE" id="PS50113">
    <property type="entry name" value="PAC"/>
    <property type="match status" value="1"/>
</dbReference>
<dbReference type="Proteomes" id="UP001524499">
    <property type="component" value="Unassembled WGS sequence"/>
</dbReference>
<protein>
    <submittedName>
        <fullName evidence="14">EAL domain-containing protein</fullName>
    </submittedName>
</protein>
<dbReference type="SUPFAM" id="SSF55785">
    <property type="entry name" value="PYP-like sensor domain (PAS domain)"/>
    <property type="match status" value="2"/>
</dbReference>
<evidence type="ECO:0000256" key="4">
    <source>
        <dbReference type="ARBA" id="ARBA00022741"/>
    </source>
</evidence>
<dbReference type="InterPro" id="IPR035919">
    <property type="entry name" value="EAL_sf"/>
</dbReference>
<feature type="transmembrane region" description="Helical" evidence="8">
    <location>
        <begin position="318"/>
        <end position="341"/>
    </location>
</feature>
<feature type="domain" description="PAC" evidence="10">
    <location>
        <begin position="463"/>
        <end position="516"/>
    </location>
</feature>
<reference evidence="14 15" key="1">
    <citation type="submission" date="2022-07" db="EMBL/GenBank/DDBJ databases">
        <title>Methylomonas rivi sp. nov., Methylomonas rosea sp. nov., Methylomonas aureus sp. nov. and Methylomonas subterranea sp. nov., four novel methanotrophs isolated from a freshwater creek and the deep terrestrial subsurface.</title>
        <authorList>
            <person name="Abin C."/>
            <person name="Sankaranarayanan K."/>
            <person name="Garner C."/>
            <person name="Sindelar R."/>
            <person name="Kotary K."/>
            <person name="Garner R."/>
            <person name="Barclay S."/>
            <person name="Lawson P."/>
            <person name="Krumholz L."/>
        </authorList>
    </citation>
    <scope>NUCLEOTIDE SEQUENCE [LARGE SCALE GENOMIC DNA]</scope>
    <source>
        <strain evidence="14 15">SURF-2</strain>
    </source>
</reference>
<evidence type="ECO:0000259" key="10">
    <source>
        <dbReference type="PROSITE" id="PS50113"/>
    </source>
</evidence>
<dbReference type="PANTHER" id="PTHR44757">
    <property type="entry name" value="DIGUANYLATE CYCLASE DGCP"/>
    <property type="match status" value="1"/>
</dbReference>
<dbReference type="InterPro" id="IPR003660">
    <property type="entry name" value="HAMP_dom"/>
</dbReference>
<feature type="domain" description="EAL" evidence="11">
    <location>
        <begin position="815"/>
        <end position="1071"/>
    </location>
</feature>
<proteinExistence type="predicted"/>
<dbReference type="SMART" id="SM00091">
    <property type="entry name" value="PAS"/>
    <property type="match status" value="2"/>
</dbReference>
<evidence type="ECO:0000256" key="2">
    <source>
        <dbReference type="ARBA" id="ARBA00022553"/>
    </source>
</evidence>
<keyword evidence="8" id="KW-0472">Membrane</keyword>
<dbReference type="InterPro" id="IPR000160">
    <property type="entry name" value="GGDEF_dom"/>
</dbReference>
<dbReference type="Gene3D" id="6.10.340.10">
    <property type="match status" value="1"/>
</dbReference>
<dbReference type="SUPFAM" id="SSF141868">
    <property type="entry name" value="EAL domain-like"/>
    <property type="match status" value="1"/>
</dbReference>
<dbReference type="Pfam" id="PF21623">
    <property type="entry name" value="HK_sensor_dom_bact"/>
    <property type="match status" value="1"/>
</dbReference>
<dbReference type="InterPro" id="IPR000014">
    <property type="entry name" value="PAS"/>
</dbReference>
<dbReference type="CDD" id="cd06225">
    <property type="entry name" value="HAMP"/>
    <property type="match status" value="1"/>
</dbReference>
<evidence type="ECO:0000256" key="8">
    <source>
        <dbReference type="SAM" id="Phobius"/>
    </source>
</evidence>
<dbReference type="InterPro" id="IPR029151">
    <property type="entry name" value="Sensor-like_sf"/>
</dbReference>
<feature type="domain" description="HAMP" evidence="12">
    <location>
        <begin position="342"/>
        <end position="394"/>
    </location>
</feature>
<dbReference type="CDD" id="cd01949">
    <property type="entry name" value="GGDEF"/>
    <property type="match status" value="1"/>
</dbReference>
<dbReference type="Gene3D" id="3.20.20.450">
    <property type="entry name" value="EAL domain"/>
    <property type="match status" value="1"/>
</dbReference>
<organism evidence="14 15">
    <name type="scientific">Methylomonas subterranea</name>
    <dbReference type="NCBI Taxonomy" id="2952225"/>
    <lineage>
        <taxon>Bacteria</taxon>
        <taxon>Pseudomonadati</taxon>
        <taxon>Pseudomonadota</taxon>
        <taxon>Gammaproteobacteria</taxon>
        <taxon>Methylococcales</taxon>
        <taxon>Methylococcaceae</taxon>
        <taxon>Methylomonas</taxon>
    </lineage>
</organism>
<dbReference type="RefSeq" id="WP_256604051.1">
    <property type="nucleotide sequence ID" value="NZ_JANIBJ010000044.1"/>
</dbReference>
<dbReference type="Pfam" id="PF13426">
    <property type="entry name" value="PAS_9"/>
    <property type="match status" value="1"/>
</dbReference>
<keyword evidence="3" id="KW-0808">Transferase</keyword>
<dbReference type="InterPro" id="IPR001610">
    <property type="entry name" value="PAC"/>
</dbReference>
<feature type="domain" description="PAS" evidence="9">
    <location>
        <begin position="517"/>
        <end position="587"/>
    </location>
</feature>
<feature type="domain" description="GGDEF" evidence="13">
    <location>
        <begin position="673"/>
        <end position="806"/>
    </location>
</feature>
<dbReference type="Pfam" id="PF00563">
    <property type="entry name" value="EAL"/>
    <property type="match status" value="1"/>
</dbReference>
<feature type="transmembrane region" description="Helical" evidence="8">
    <location>
        <begin position="9"/>
        <end position="29"/>
    </location>
</feature>
<keyword evidence="15" id="KW-1185">Reference proteome</keyword>
<name>A0ABT1TLB8_9GAMM</name>
<dbReference type="SMART" id="SM00267">
    <property type="entry name" value="GGDEF"/>
    <property type="match status" value="1"/>
</dbReference>
<evidence type="ECO:0000259" key="9">
    <source>
        <dbReference type="PROSITE" id="PS50112"/>
    </source>
</evidence>
<dbReference type="NCBIfam" id="TIGR00254">
    <property type="entry name" value="GGDEF"/>
    <property type="match status" value="1"/>
</dbReference>
<evidence type="ECO:0000256" key="6">
    <source>
        <dbReference type="ARBA" id="ARBA00022840"/>
    </source>
</evidence>
<keyword evidence="8" id="KW-1133">Transmembrane helix</keyword>
<dbReference type="InterPro" id="IPR029787">
    <property type="entry name" value="Nucleotide_cyclase"/>
</dbReference>
<evidence type="ECO:0000256" key="3">
    <source>
        <dbReference type="ARBA" id="ARBA00022679"/>
    </source>
</evidence>
<keyword evidence="8" id="KW-0812">Transmembrane</keyword>
<dbReference type="SUPFAM" id="SSF158472">
    <property type="entry name" value="HAMP domain-like"/>
    <property type="match status" value="1"/>
</dbReference>
<comment type="caution">
    <text evidence="14">The sequence shown here is derived from an EMBL/GenBank/DDBJ whole genome shotgun (WGS) entry which is preliminary data.</text>
</comment>
<keyword evidence="5" id="KW-0418">Kinase</keyword>
<feature type="domain" description="PAS" evidence="9">
    <location>
        <begin position="399"/>
        <end position="439"/>
    </location>
</feature>
<dbReference type="InterPro" id="IPR052155">
    <property type="entry name" value="Biofilm_reg_signaling"/>
</dbReference>
<evidence type="ECO:0000259" key="11">
    <source>
        <dbReference type="PROSITE" id="PS50883"/>
    </source>
</evidence>
<dbReference type="PANTHER" id="PTHR44757:SF2">
    <property type="entry name" value="BIOFILM ARCHITECTURE MAINTENANCE PROTEIN MBAA"/>
    <property type="match status" value="1"/>
</dbReference>
<dbReference type="Gene3D" id="3.30.450.20">
    <property type="entry name" value="PAS domain"/>
    <property type="match status" value="3"/>
</dbReference>
<dbReference type="SMART" id="SM00304">
    <property type="entry name" value="HAMP"/>
    <property type="match status" value="1"/>
</dbReference>
<dbReference type="Pfam" id="PF00672">
    <property type="entry name" value="HAMP"/>
    <property type="match status" value="1"/>
</dbReference>
<dbReference type="PROSITE" id="PS50112">
    <property type="entry name" value="PAS"/>
    <property type="match status" value="2"/>
</dbReference>
<dbReference type="SMART" id="SM00086">
    <property type="entry name" value="PAC"/>
    <property type="match status" value="2"/>
</dbReference>
<dbReference type="Pfam" id="PF13188">
    <property type="entry name" value="PAS_8"/>
    <property type="match status" value="1"/>
</dbReference>
<dbReference type="NCBIfam" id="TIGR00229">
    <property type="entry name" value="sensory_box"/>
    <property type="match status" value="1"/>
</dbReference>
<comment type="subcellular location">
    <subcellularLocation>
        <location evidence="1">Membrane</location>
    </subcellularLocation>
</comment>
<dbReference type="EMBL" id="JANIBJ010000044">
    <property type="protein sequence ID" value="MCQ8106008.1"/>
    <property type="molecule type" value="Genomic_DNA"/>
</dbReference>
<dbReference type="InterPro" id="IPR000700">
    <property type="entry name" value="PAS-assoc_C"/>
</dbReference>
<dbReference type="Pfam" id="PF00990">
    <property type="entry name" value="GGDEF"/>
    <property type="match status" value="1"/>
</dbReference>
<dbReference type="PROSITE" id="PS50885">
    <property type="entry name" value="HAMP"/>
    <property type="match status" value="1"/>
</dbReference>